<keyword evidence="5" id="KW-0804">Transcription</keyword>
<evidence type="ECO:0000259" key="7">
    <source>
        <dbReference type="Pfam" id="PF04545"/>
    </source>
</evidence>
<keyword evidence="2" id="KW-0805">Transcription regulation</keyword>
<dbReference type="Gene3D" id="1.10.10.10">
    <property type="entry name" value="Winged helix-like DNA-binding domain superfamily/Winged helix DNA-binding domain"/>
    <property type="match status" value="1"/>
</dbReference>
<comment type="caution">
    <text evidence="8">The sequence shown here is derived from an EMBL/GenBank/DDBJ whole genome shotgun (WGS) entry which is preliminary data.</text>
</comment>
<dbReference type="PANTHER" id="PTHR43133">
    <property type="entry name" value="RNA POLYMERASE ECF-TYPE SIGMA FACTO"/>
    <property type="match status" value="1"/>
</dbReference>
<dbReference type="PANTHER" id="PTHR43133:SF58">
    <property type="entry name" value="ECF RNA POLYMERASE SIGMA FACTOR SIGD"/>
    <property type="match status" value="1"/>
</dbReference>
<evidence type="ECO:0000256" key="2">
    <source>
        <dbReference type="ARBA" id="ARBA00023015"/>
    </source>
</evidence>
<evidence type="ECO:0000256" key="1">
    <source>
        <dbReference type="ARBA" id="ARBA00010641"/>
    </source>
</evidence>
<proteinExistence type="inferred from homology"/>
<feature type="domain" description="RNA polymerase sigma-70 region 4" evidence="7">
    <location>
        <begin position="124"/>
        <end position="171"/>
    </location>
</feature>
<evidence type="ECO:0000313" key="9">
    <source>
        <dbReference type="Proteomes" id="UP000238338"/>
    </source>
</evidence>
<dbReference type="InterPro" id="IPR039425">
    <property type="entry name" value="RNA_pol_sigma-70-like"/>
</dbReference>
<dbReference type="OrthoDB" id="7041663at2"/>
<keyword evidence="9" id="KW-1185">Reference proteome</keyword>
<sequence length="181" mass="20021">MENRESRWAELFRRGNRGDGAAYRTFLTEVTPVLRRIAAARSPGLSAEIEDIVQEVLMAIHGKRHTWREGEPVLPWLYAIARYKAADAWRRRGRPSVPVEDLAEILADERSGDPSAARDLGQLLAGIDTRSAGIVRAIGIEGESAGEVGARYGMTEGAVRVAYHRAMARLRGLADGKEERE</sequence>
<dbReference type="GO" id="GO:0003677">
    <property type="term" value="F:DNA binding"/>
    <property type="evidence" value="ECO:0007669"/>
    <property type="project" value="UniProtKB-KW"/>
</dbReference>
<reference evidence="8 9" key="1">
    <citation type="submission" date="2018-02" db="EMBL/GenBank/DDBJ databases">
        <title>Genomic Encyclopedia of Archaeal and Bacterial Type Strains, Phase II (KMG-II): from individual species to whole genera.</title>
        <authorList>
            <person name="Goeker M."/>
        </authorList>
    </citation>
    <scope>NUCLEOTIDE SEQUENCE [LARGE SCALE GENOMIC DNA]</scope>
    <source>
        <strain evidence="8 9">DSM 18921</strain>
    </source>
</reference>
<gene>
    <name evidence="8" type="ORF">LX70_00833</name>
</gene>
<dbReference type="Pfam" id="PF04545">
    <property type="entry name" value="Sigma70_r4"/>
    <property type="match status" value="1"/>
</dbReference>
<dbReference type="InterPro" id="IPR014284">
    <property type="entry name" value="RNA_pol_sigma-70_dom"/>
</dbReference>
<evidence type="ECO:0000256" key="4">
    <source>
        <dbReference type="ARBA" id="ARBA00023125"/>
    </source>
</evidence>
<dbReference type="InterPro" id="IPR007630">
    <property type="entry name" value="RNA_pol_sigma70_r4"/>
</dbReference>
<dbReference type="SUPFAM" id="SSF88946">
    <property type="entry name" value="Sigma2 domain of RNA polymerase sigma factors"/>
    <property type="match status" value="1"/>
</dbReference>
<comment type="similarity">
    <text evidence="1">Belongs to the sigma-70 factor family. ECF subfamily.</text>
</comment>
<accession>A0A2S8SDZ3</accession>
<dbReference type="Gene3D" id="1.10.1740.10">
    <property type="match status" value="1"/>
</dbReference>
<dbReference type="InterPro" id="IPR036388">
    <property type="entry name" value="WH-like_DNA-bd_sf"/>
</dbReference>
<evidence type="ECO:0000313" key="8">
    <source>
        <dbReference type="EMBL" id="PQV59013.1"/>
    </source>
</evidence>
<keyword evidence="3" id="KW-0731">Sigma factor</keyword>
<dbReference type="RefSeq" id="WP_105513225.1">
    <property type="nucleotide sequence ID" value="NZ_PVEP01000001.1"/>
</dbReference>
<organism evidence="8 9">
    <name type="scientific">Albidovulum denitrificans</name>
    <dbReference type="NCBI Taxonomy" id="404881"/>
    <lineage>
        <taxon>Bacteria</taxon>
        <taxon>Pseudomonadati</taxon>
        <taxon>Pseudomonadota</taxon>
        <taxon>Alphaproteobacteria</taxon>
        <taxon>Rhodobacterales</taxon>
        <taxon>Paracoccaceae</taxon>
        <taxon>Albidovulum</taxon>
    </lineage>
</organism>
<name>A0A2S8SDZ3_9RHOB</name>
<dbReference type="Proteomes" id="UP000238338">
    <property type="component" value="Unassembled WGS sequence"/>
</dbReference>
<feature type="domain" description="RNA polymerase sigma-70 region 2" evidence="6">
    <location>
        <begin position="31"/>
        <end position="94"/>
    </location>
</feature>
<dbReference type="Pfam" id="PF04542">
    <property type="entry name" value="Sigma70_r2"/>
    <property type="match status" value="1"/>
</dbReference>
<dbReference type="SUPFAM" id="SSF88659">
    <property type="entry name" value="Sigma3 and sigma4 domains of RNA polymerase sigma factors"/>
    <property type="match status" value="1"/>
</dbReference>
<dbReference type="EMBL" id="PVEP01000001">
    <property type="protein sequence ID" value="PQV59013.1"/>
    <property type="molecule type" value="Genomic_DNA"/>
</dbReference>
<protein>
    <submittedName>
        <fullName evidence="8">RNA polymerase sigma-70 factor (ECF subfamily)</fullName>
    </submittedName>
</protein>
<evidence type="ECO:0000256" key="5">
    <source>
        <dbReference type="ARBA" id="ARBA00023163"/>
    </source>
</evidence>
<dbReference type="InterPro" id="IPR007627">
    <property type="entry name" value="RNA_pol_sigma70_r2"/>
</dbReference>
<dbReference type="InterPro" id="IPR013324">
    <property type="entry name" value="RNA_pol_sigma_r3/r4-like"/>
</dbReference>
<keyword evidence="4" id="KW-0238">DNA-binding</keyword>
<dbReference type="NCBIfam" id="TIGR02937">
    <property type="entry name" value="sigma70-ECF"/>
    <property type="match status" value="1"/>
</dbReference>
<dbReference type="InterPro" id="IPR013325">
    <property type="entry name" value="RNA_pol_sigma_r2"/>
</dbReference>
<dbReference type="AlphaFoldDB" id="A0A2S8SDZ3"/>
<dbReference type="GO" id="GO:0016987">
    <property type="term" value="F:sigma factor activity"/>
    <property type="evidence" value="ECO:0007669"/>
    <property type="project" value="UniProtKB-KW"/>
</dbReference>
<evidence type="ECO:0000256" key="3">
    <source>
        <dbReference type="ARBA" id="ARBA00023082"/>
    </source>
</evidence>
<dbReference type="GO" id="GO:0006352">
    <property type="term" value="P:DNA-templated transcription initiation"/>
    <property type="evidence" value="ECO:0007669"/>
    <property type="project" value="InterPro"/>
</dbReference>
<evidence type="ECO:0000259" key="6">
    <source>
        <dbReference type="Pfam" id="PF04542"/>
    </source>
</evidence>